<gene>
    <name evidence="1" type="ORF">GH714_010344</name>
</gene>
<dbReference type="EMBL" id="JAAGAX010000010">
    <property type="protein sequence ID" value="KAF2300172.1"/>
    <property type="molecule type" value="Genomic_DNA"/>
</dbReference>
<name>A0A6A6LFH0_HEVBR</name>
<accession>A0A6A6LFH0</accession>
<protein>
    <submittedName>
        <fullName evidence="1">Uncharacterized protein</fullName>
    </submittedName>
</protein>
<dbReference type="AlphaFoldDB" id="A0A6A6LFH0"/>
<keyword evidence="2" id="KW-1185">Reference proteome</keyword>
<proteinExistence type="predicted"/>
<evidence type="ECO:0000313" key="2">
    <source>
        <dbReference type="Proteomes" id="UP000467840"/>
    </source>
</evidence>
<comment type="caution">
    <text evidence="1">The sequence shown here is derived from an EMBL/GenBank/DDBJ whole genome shotgun (WGS) entry which is preliminary data.</text>
</comment>
<dbReference type="Proteomes" id="UP000467840">
    <property type="component" value="Chromosome 4"/>
</dbReference>
<sequence>MISFIKCPNPVYSPSYLDCSTCTNGGSALETYTYAKIIDEHTKVSDLMELCSVEMISLLPDEKAFENKDNNNISCVEIHRQLAYGFELFLYYNSSLRIHQDTNNHFAIAS</sequence>
<organism evidence="1 2">
    <name type="scientific">Hevea brasiliensis</name>
    <name type="common">Para rubber tree</name>
    <name type="synonym">Siphonia brasiliensis</name>
    <dbReference type="NCBI Taxonomy" id="3981"/>
    <lineage>
        <taxon>Eukaryota</taxon>
        <taxon>Viridiplantae</taxon>
        <taxon>Streptophyta</taxon>
        <taxon>Embryophyta</taxon>
        <taxon>Tracheophyta</taxon>
        <taxon>Spermatophyta</taxon>
        <taxon>Magnoliopsida</taxon>
        <taxon>eudicotyledons</taxon>
        <taxon>Gunneridae</taxon>
        <taxon>Pentapetalae</taxon>
        <taxon>rosids</taxon>
        <taxon>fabids</taxon>
        <taxon>Malpighiales</taxon>
        <taxon>Euphorbiaceae</taxon>
        <taxon>Crotonoideae</taxon>
        <taxon>Micrandreae</taxon>
        <taxon>Hevea</taxon>
    </lineage>
</organism>
<reference evidence="1 2" key="1">
    <citation type="journal article" date="2020" name="Mol. Plant">
        <title>The Chromosome-Based Rubber Tree Genome Provides New Insights into Spurge Genome Evolution and Rubber Biosynthesis.</title>
        <authorList>
            <person name="Liu J."/>
            <person name="Shi C."/>
            <person name="Shi C.C."/>
            <person name="Li W."/>
            <person name="Zhang Q.J."/>
            <person name="Zhang Y."/>
            <person name="Li K."/>
            <person name="Lu H.F."/>
            <person name="Shi C."/>
            <person name="Zhu S.T."/>
            <person name="Xiao Z.Y."/>
            <person name="Nan H."/>
            <person name="Yue Y."/>
            <person name="Zhu X.G."/>
            <person name="Wu Y."/>
            <person name="Hong X.N."/>
            <person name="Fan G.Y."/>
            <person name="Tong Y."/>
            <person name="Zhang D."/>
            <person name="Mao C.L."/>
            <person name="Liu Y.L."/>
            <person name="Hao S.J."/>
            <person name="Liu W.Q."/>
            <person name="Lv M.Q."/>
            <person name="Zhang H.B."/>
            <person name="Liu Y."/>
            <person name="Hu-Tang G.R."/>
            <person name="Wang J.P."/>
            <person name="Wang J.H."/>
            <person name="Sun Y.H."/>
            <person name="Ni S.B."/>
            <person name="Chen W.B."/>
            <person name="Zhang X.C."/>
            <person name="Jiao Y.N."/>
            <person name="Eichler E.E."/>
            <person name="Li G.H."/>
            <person name="Liu X."/>
            <person name="Gao L.Z."/>
        </authorList>
    </citation>
    <scope>NUCLEOTIDE SEQUENCE [LARGE SCALE GENOMIC DNA]</scope>
    <source>
        <strain evidence="2">cv. GT1</strain>
        <tissue evidence="1">Leaf</tissue>
    </source>
</reference>
<evidence type="ECO:0000313" key="1">
    <source>
        <dbReference type="EMBL" id="KAF2300172.1"/>
    </source>
</evidence>